<dbReference type="AlphaFoldDB" id="A0A4R7C4G6"/>
<sequence length="264" mass="28537">MRRQWTTTAGIVITALLTLFLLVPVLLSVYAGLTVNYARGISAGFTLDWVKQVWALYSDTVWRSLVVALMTLALTLLIGVPGAYALVRRGGRFARAVEEIVTLPVAVPGLALALAMILTYGGAGSFRQSTLFVVVGHVLFTLPFMMRSVIAVLDTIDWRTLDEGAASLGSPAWRRFLDVILPNVRPGIVAGSLTVLTLSIGEFNLTWMMHTPMTKTLPVGLADAYASMRLEIASAYTLVFLVMVIPLLIGVQLVAGLTEKRTAS</sequence>
<proteinExistence type="inferred from homology"/>
<accession>A0A4R7C4G6</accession>
<keyword evidence="4" id="KW-0997">Cell inner membrane</keyword>
<evidence type="ECO:0000256" key="4">
    <source>
        <dbReference type="ARBA" id="ARBA00022519"/>
    </source>
</evidence>
<evidence type="ECO:0000256" key="3">
    <source>
        <dbReference type="ARBA" id="ARBA00022475"/>
    </source>
</evidence>
<evidence type="ECO:0000256" key="7">
    <source>
        <dbReference type="ARBA" id="ARBA00023136"/>
    </source>
</evidence>
<dbReference type="GO" id="GO:0005886">
    <property type="term" value="C:plasma membrane"/>
    <property type="evidence" value="ECO:0007669"/>
    <property type="project" value="UniProtKB-SubCell"/>
</dbReference>
<gene>
    <name evidence="10" type="ORF">EV668_0299</name>
</gene>
<keyword evidence="2 8" id="KW-0813">Transport</keyword>
<evidence type="ECO:0000313" key="11">
    <source>
        <dbReference type="Proteomes" id="UP000295122"/>
    </source>
</evidence>
<keyword evidence="6 8" id="KW-1133">Transmembrane helix</keyword>
<feature type="transmembrane region" description="Helical" evidence="8">
    <location>
        <begin position="235"/>
        <end position="255"/>
    </location>
</feature>
<feature type="transmembrane region" description="Helical" evidence="8">
    <location>
        <begin position="129"/>
        <end position="153"/>
    </location>
</feature>
<name>A0A4R7C4G6_9HYPH</name>
<evidence type="ECO:0000256" key="1">
    <source>
        <dbReference type="ARBA" id="ARBA00004429"/>
    </source>
</evidence>
<keyword evidence="5 8" id="KW-0812">Transmembrane</keyword>
<evidence type="ECO:0000256" key="6">
    <source>
        <dbReference type="ARBA" id="ARBA00022989"/>
    </source>
</evidence>
<dbReference type="Pfam" id="PF00528">
    <property type="entry name" value="BPD_transp_1"/>
    <property type="match status" value="1"/>
</dbReference>
<dbReference type="RefSeq" id="WP_133768083.1">
    <property type="nucleotide sequence ID" value="NZ_SNZR01000011.1"/>
</dbReference>
<organism evidence="10 11">
    <name type="scientific">Enterovirga rhinocerotis</name>
    <dbReference type="NCBI Taxonomy" id="1339210"/>
    <lineage>
        <taxon>Bacteria</taxon>
        <taxon>Pseudomonadati</taxon>
        <taxon>Pseudomonadota</taxon>
        <taxon>Alphaproteobacteria</taxon>
        <taxon>Hyphomicrobiales</taxon>
        <taxon>Methylobacteriaceae</taxon>
        <taxon>Enterovirga</taxon>
    </lineage>
</organism>
<comment type="similarity">
    <text evidence="8">Belongs to the binding-protein-dependent transport system permease family.</text>
</comment>
<protein>
    <submittedName>
        <fullName evidence="10">Putative spermidine/putrescine transport system permease protein</fullName>
    </submittedName>
</protein>
<dbReference type="Gene3D" id="1.10.3720.10">
    <property type="entry name" value="MetI-like"/>
    <property type="match status" value="1"/>
</dbReference>
<dbReference type="SUPFAM" id="SSF161098">
    <property type="entry name" value="MetI-like"/>
    <property type="match status" value="1"/>
</dbReference>
<dbReference type="OrthoDB" id="9782004at2"/>
<dbReference type="PANTHER" id="PTHR43357">
    <property type="entry name" value="INNER MEMBRANE ABC TRANSPORTER PERMEASE PROTEIN YDCV"/>
    <property type="match status" value="1"/>
</dbReference>
<feature type="domain" description="ABC transmembrane type-1" evidence="9">
    <location>
        <begin position="61"/>
        <end position="249"/>
    </location>
</feature>
<evidence type="ECO:0000256" key="2">
    <source>
        <dbReference type="ARBA" id="ARBA00022448"/>
    </source>
</evidence>
<feature type="transmembrane region" description="Helical" evidence="8">
    <location>
        <begin position="99"/>
        <end position="123"/>
    </location>
</feature>
<dbReference type="InterPro" id="IPR035906">
    <property type="entry name" value="MetI-like_sf"/>
</dbReference>
<keyword evidence="7 8" id="KW-0472">Membrane</keyword>
<dbReference type="PROSITE" id="PS50928">
    <property type="entry name" value="ABC_TM1"/>
    <property type="match status" value="1"/>
</dbReference>
<keyword evidence="3" id="KW-1003">Cell membrane</keyword>
<evidence type="ECO:0000313" key="10">
    <source>
        <dbReference type="EMBL" id="TDR93051.1"/>
    </source>
</evidence>
<comment type="subcellular location">
    <subcellularLocation>
        <location evidence="1">Cell inner membrane</location>
        <topology evidence="1">Multi-pass membrane protein</topology>
    </subcellularLocation>
    <subcellularLocation>
        <location evidence="8">Cell membrane</location>
        <topology evidence="8">Multi-pass membrane protein</topology>
    </subcellularLocation>
</comment>
<evidence type="ECO:0000259" key="9">
    <source>
        <dbReference type="PROSITE" id="PS50928"/>
    </source>
</evidence>
<reference evidence="10 11" key="1">
    <citation type="submission" date="2019-03" db="EMBL/GenBank/DDBJ databases">
        <title>Genomic Encyclopedia of Type Strains, Phase IV (KMG-IV): sequencing the most valuable type-strain genomes for metagenomic binning, comparative biology and taxonomic classification.</title>
        <authorList>
            <person name="Goeker M."/>
        </authorList>
    </citation>
    <scope>NUCLEOTIDE SEQUENCE [LARGE SCALE GENOMIC DNA]</scope>
    <source>
        <strain evidence="10 11">DSM 25903</strain>
    </source>
</reference>
<evidence type="ECO:0000256" key="8">
    <source>
        <dbReference type="RuleBase" id="RU363032"/>
    </source>
</evidence>
<evidence type="ECO:0000256" key="5">
    <source>
        <dbReference type="ARBA" id="ARBA00022692"/>
    </source>
</evidence>
<dbReference type="GO" id="GO:0055085">
    <property type="term" value="P:transmembrane transport"/>
    <property type="evidence" value="ECO:0007669"/>
    <property type="project" value="InterPro"/>
</dbReference>
<keyword evidence="11" id="KW-1185">Reference proteome</keyword>
<feature type="transmembrane region" description="Helical" evidence="8">
    <location>
        <begin position="64"/>
        <end position="87"/>
    </location>
</feature>
<dbReference type="Proteomes" id="UP000295122">
    <property type="component" value="Unassembled WGS sequence"/>
</dbReference>
<dbReference type="EMBL" id="SNZR01000011">
    <property type="protein sequence ID" value="TDR93051.1"/>
    <property type="molecule type" value="Genomic_DNA"/>
</dbReference>
<comment type="caution">
    <text evidence="10">The sequence shown here is derived from an EMBL/GenBank/DDBJ whole genome shotgun (WGS) entry which is preliminary data.</text>
</comment>
<dbReference type="InterPro" id="IPR000515">
    <property type="entry name" value="MetI-like"/>
</dbReference>
<dbReference type="CDD" id="cd06261">
    <property type="entry name" value="TM_PBP2"/>
    <property type="match status" value="1"/>
</dbReference>
<dbReference type="PANTHER" id="PTHR43357:SF4">
    <property type="entry name" value="INNER MEMBRANE ABC TRANSPORTER PERMEASE PROTEIN YDCV"/>
    <property type="match status" value="1"/>
</dbReference>